<keyword evidence="2" id="KW-0489">Methyltransferase</keyword>
<evidence type="ECO:0000313" key="2">
    <source>
        <dbReference type="EMBL" id="SNS11935.1"/>
    </source>
</evidence>
<feature type="domain" description="Methyltransferase type 11" evidence="1">
    <location>
        <begin position="120"/>
        <end position="200"/>
    </location>
</feature>
<proteinExistence type="predicted"/>
<protein>
    <submittedName>
        <fullName evidence="2">Methyltransferase domain-containing protein</fullName>
    </submittedName>
</protein>
<dbReference type="Proteomes" id="UP000198324">
    <property type="component" value="Unassembled WGS sequence"/>
</dbReference>
<dbReference type="GO" id="GO:0008757">
    <property type="term" value="F:S-adenosylmethionine-dependent methyltransferase activity"/>
    <property type="evidence" value="ECO:0007669"/>
    <property type="project" value="InterPro"/>
</dbReference>
<dbReference type="Gene3D" id="3.40.50.150">
    <property type="entry name" value="Vaccinia Virus protein VP39"/>
    <property type="match status" value="1"/>
</dbReference>
<gene>
    <name evidence="2" type="ORF">SAMN04488503_2826</name>
</gene>
<keyword evidence="2" id="KW-0808">Transferase</keyword>
<dbReference type="OrthoDB" id="9769602at2"/>
<evidence type="ECO:0000259" key="1">
    <source>
        <dbReference type="Pfam" id="PF08241"/>
    </source>
</evidence>
<dbReference type="EMBL" id="FZOC01000006">
    <property type="protein sequence ID" value="SNS11935.1"/>
    <property type="molecule type" value="Genomic_DNA"/>
</dbReference>
<dbReference type="RefSeq" id="WP_089275025.1">
    <property type="nucleotide sequence ID" value="NZ_FZOC01000006.1"/>
</dbReference>
<dbReference type="Pfam" id="PF08241">
    <property type="entry name" value="Methyltransf_11"/>
    <property type="match status" value="1"/>
</dbReference>
<dbReference type="InterPro" id="IPR029063">
    <property type="entry name" value="SAM-dependent_MTases_sf"/>
</dbReference>
<sequence>MNAAMSEAMSEDWLARQLEEFAASPARLRQSARDHAQDPVGNFALFQAVRAQVQALGVPVEDRRLDAAELVRWMADWPELTEFYRPYGGFMAEKCLEHFITTREAAPKPGDVLVDVAAAGSPYAGALERRGVAAYRLDLSYPPGVSGRRIGADATATGLPEAFADALTLHCAYECFMGDADTGLLAEAARILKPGGRLVIAPLYLEDGFINITSPRCDQSLVAIDPGAERVWRDDPWEEPFARHYSAAAFVERVWSRLPACLSGQVLFFPDIPALMRTNPGQLIYCLFALRCVKAG</sequence>
<dbReference type="GO" id="GO:0032259">
    <property type="term" value="P:methylation"/>
    <property type="evidence" value="ECO:0007669"/>
    <property type="project" value="UniProtKB-KW"/>
</dbReference>
<reference evidence="2 3" key="1">
    <citation type="submission" date="2017-06" db="EMBL/GenBank/DDBJ databases">
        <authorList>
            <person name="Kim H.J."/>
            <person name="Triplett B.A."/>
        </authorList>
    </citation>
    <scope>NUCLEOTIDE SEQUENCE [LARGE SCALE GENOMIC DNA]</scope>
    <source>
        <strain evidence="2 3">DSM 13116</strain>
    </source>
</reference>
<dbReference type="SUPFAM" id="SSF53335">
    <property type="entry name" value="S-adenosyl-L-methionine-dependent methyltransferases"/>
    <property type="match status" value="1"/>
</dbReference>
<evidence type="ECO:0000313" key="3">
    <source>
        <dbReference type="Proteomes" id="UP000198324"/>
    </source>
</evidence>
<organism evidence="2 3">
    <name type="scientific">Humidesulfovibrio mexicanus</name>
    <dbReference type="NCBI Taxonomy" id="147047"/>
    <lineage>
        <taxon>Bacteria</taxon>
        <taxon>Pseudomonadati</taxon>
        <taxon>Thermodesulfobacteriota</taxon>
        <taxon>Desulfovibrionia</taxon>
        <taxon>Desulfovibrionales</taxon>
        <taxon>Desulfovibrionaceae</taxon>
        <taxon>Humidesulfovibrio</taxon>
    </lineage>
</organism>
<dbReference type="InterPro" id="IPR013216">
    <property type="entry name" value="Methyltransf_11"/>
</dbReference>
<dbReference type="AlphaFoldDB" id="A0A239BV63"/>
<keyword evidence="3" id="KW-1185">Reference proteome</keyword>
<accession>A0A239BV63</accession>
<name>A0A239BV63_9BACT</name>